<dbReference type="AlphaFoldDB" id="A0A8J5ISY7"/>
<dbReference type="GO" id="GO:0006974">
    <property type="term" value="P:DNA damage response"/>
    <property type="evidence" value="ECO:0007669"/>
    <property type="project" value="InterPro"/>
</dbReference>
<evidence type="ECO:0000259" key="2">
    <source>
        <dbReference type="Pfam" id="PF13532"/>
    </source>
</evidence>
<comment type="caution">
    <text evidence="3">The sequence shown here is derived from an EMBL/GenBank/DDBJ whole genome shotgun (WGS) entry which is preliminary data.</text>
</comment>
<dbReference type="Pfam" id="PF13532">
    <property type="entry name" value="2OG-FeII_Oxy_2"/>
    <property type="match status" value="1"/>
</dbReference>
<accession>A0A8J5ISY7</accession>
<proteinExistence type="predicted"/>
<dbReference type="PANTHER" id="PTHR21052:SF0">
    <property type="entry name" value="ALPHA-KETOGLUTARATE-DEPENDENT DIOXYGENASE ALKB HOMOLOG 7, MITOCHONDRIAL"/>
    <property type="match status" value="1"/>
</dbReference>
<dbReference type="Pfam" id="PF10294">
    <property type="entry name" value="Methyltransf_16"/>
    <property type="match status" value="1"/>
</dbReference>
<dbReference type="Proteomes" id="UP000709295">
    <property type="component" value="Unassembled WGS sequence"/>
</dbReference>
<dbReference type="CDD" id="cd02440">
    <property type="entry name" value="AdoMet_MTases"/>
    <property type="match status" value="1"/>
</dbReference>
<reference evidence="3" key="1">
    <citation type="submission" date="2021-01" db="EMBL/GenBank/DDBJ databases">
        <title>Phytophthora aleatoria, a newly-described species from Pinus radiata is distinct from Phytophthora cactorum isolates based on comparative genomics.</title>
        <authorList>
            <person name="Mcdougal R."/>
            <person name="Panda P."/>
            <person name="Williams N."/>
            <person name="Studholme D.J."/>
        </authorList>
    </citation>
    <scope>NUCLEOTIDE SEQUENCE</scope>
    <source>
        <strain evidence="3">NZFS 4037</strain>
    </source>
</reference>
<feature type="region of interest" description="Disordered" evidence="1">
    <location>
        <begin position="1"/>
        <end position="20"/>
    </location>
</feature>
<dbReference type="InterPro" id="IPR019410">
    <property type="entry name" value="Methyltransf_16"/>
</dbReference>
<feature type="domain" description="Alpha-ketoglutarate-dependent dioxygenase AlkB-like" evidence="2">
    <location>
        <begin position="366"/>
        <end position="465"/>
    </location>
</feature>
<evidence type="ECO:0000256" key="1">
    <source>
        <dbReference type="SAM" id="MobiDB-lite"/>
    </source>
</evidence>
<keyword evidence="4" id="KW-1185">Reference proteome</keyword>
<dbReference type="PANTHER" id="PTHR21052">
    <property type="entry name" value="SPERMATOGENESIS ASSOCIATED 11-RELATED"/>
    <property type="match status" value="1"/>
</dbReference>
<gene>
    <name evidence="3" type="ORF">JG688_00003582</name>
</gene>
<name>A0A8J5ISY7_9STRA</name>
<evidence type="ECO:0000313" key="4">
    <source>
        <dbReference type="Proteomes" id="UP000709295"/>
    </source>
</evidence>
<feature type="compositionally biased region" description="Polar residues" evidence="1">
    <location>
        <begin position="1"/>
        <end position="10"/>
    </location>
</feature>
<dbReference type="GO" id="GO:0005759">
    <property type="term" value="C:mitochondrial matrix"/>
    <property type="evidence" value="ECO:0007669"/>
    <property type="project" value="TreeGrafter"/>
</dbReference>
<dbReference type="EMBL" id="JAENGY010000114">
    <property type="protein sequence ID" value="KAG6973365.1"/>
    <property type="molecule type" value="Genomic_DNA"/>
</dbReference>
<evidence type="ECO:0000313" key="3">
    <source>
        <dbReference type="EMBL" id="KAG6973365.1"/>
    </source>
</evidence>
<organism evidence="3 4">
    <name type="scientific">Phytophthora aleatoria</name>
    <dbReference type="NCBI Taxonomy" id="2496075"/>
    <lineage>
        <taxon>Eukaryota</taxon>
        <taxon>Sar</taxon>
        <taxon>Stramenopiles</taxon>
        <taxon>Oomycota</taxon>
        <taxon>Peronosporomycetes</taxon>
        <taxon>Peronosporales</taxon>
        <taxon>Peronosporaceae</taxon>
        <taxon>Phytophthora</taxon>
    </lineage>
</organism>
<sequence>MSNVNDGASSSDEENDFFGRMESDDLFEETEVQQAKRREAARYVEQYAERDWGLAARQQRVQGADKDMVTESALELRADKKVVFQEKQGQQAKVWDCALVLAKFLANDAYFSQNFFVNKRVIELGCGIGVPGLAAAALGAKEVVLTDMPMAVPWIQANIERNQTLSYISRNVRAQGLMWGEGDELESHQFDVILCSDLVYGHRDISQKLVQTIVQLSHPNTLIISAHEARFAGDRGEHALSKMLSSRPLRRSLVPLRRLLSSSAVDAPASQSLWQDVYNLDATHCHDPLVSDGDLQIMLDVITEDEEKVLSDECSRILKRRRYEEDHWDNVIIKFKEMERSRWSIETQRILQKVREAAILPKELTYFPAVHVIELAEDGYIKPHVDSIKFSGRVVAGINLLSPSIMRFKEEHGDSIIDAYLQRRSMYMMTGRVRYHYTHEILPGAQVFRKEMPVNRTHRISVMLRDEFLEEHFAKYHTPFAKPDVETQ</sequence>
<dbReference type="InterPro" id="IPR032870">
    <property type="entry name" value="ALKBH7-like"/>
</dbReference>
<dbReference type="GO" id="GO:0006631">
    <property type="term" value="P:fatty acid metabolic process"/>
    <property type="evidence" value="ECO:0007669"/>
    <property type="project" value="TreeGrafter"/>
</dbReference>
<dbReference type="InterPro" id="IPR027450">
    <property type="entry name" value="AlkB-like"/>
</dbReference>
<protein>
    <recommendedName>
        <fullName evidence="2">Alpha-ketoglutarate-dependent dioxygenase AlkB-like domain-containing protein</fullName>
    </recommendedName>
</protein>